<dbReference type="InterPro" id="IPR011012">
    <property type="entry name" value="Longin-like_dom_sf"/>
</dbReference>
<protein>
    <submittedName>
        <fullName evidence="3">Putative Longin-like domain-containing protein</fullName>
    </submittedName>
</protein>
<name>A0A2P6QDR6_ROSCH</name>
<sequence length="86" mass="9509">MALLVIKCNPEGSNPVILANAFDTSHFGYFQRSSVRSSSSSSAAQLPNTPLPGQRQSVKPECLFSPVAAFFFFLRIVVQFFFFGKE</sequence>
<comment type="caution">
    <text evidence="3">The sequence shown here is derived from an EMBL/GenBank/DDBJ whole genome shotgun (WGS) entry which is preliminary data.</text>
</comment>
<keyword evidence="4" id="KW-1185">Reference proteome</keyword>
<evidence type="ECO:0000256" key="2">
    <source>
        <dbReference type="SAM" id="Phobius"/>
    </source>
</evidence>
<dbReference type="STRING" id="74649.A0A2P6QDR6"/>
<evidence type="ECO:0000313" key="3">
    <source>
        <dbReference type="EMBL" id="PRQ32309.1"/>
    </source>
</evidence>
<keyword evidence="2" id="KW-0812">Transmembrane</keyword>
<proteinExistence type="predicted"/>
<reference evidence="3 4" key="1">
    <citation type="journal article" date="2018" name="Nat. Genet.">
        <title>The Rosa genome provides new insights in the design of modern roses.</title>
        <authorList>
            <person name="Bendahmane M."/>
        </authorList>
    </citation>
    <scope>NUCLEOTIDE SEQUENCE [LARGE SCALE GENOMIC DNA]</scope>
    <source>
        <strain evidence="4">cv. Old Blush</strain>
    </source>
</reference>
<dbReference type="Proteomes" id="UP000238479">
    <property type="component" value="Chromosome 5"/>
</dbReference>
<dbReference type="Gene3D" id="3.30.450.50">
    <property type="entry name" value="Longin domain"/>
    <property type="match status" value="1"/>
</dbReference>
<gene>
    <name evidence="3" type="ORF">RchiOBHm_Chr5g0044951</name>
</gene>
<evidence type="ECO:0000256" key="1">
    <source>
        <dbReference type="SAM" id="MobiDB-lite"/>
    </source>
</evidence>
<keyword evidence="2" id="KW-1133">Transmembrane helix</keyword>
<feature type="region of interest" description="Disordered" evidence="1">
    <location>
        <begin position="37"/>
        <end position="56"/>
    </location>
</feature>
<feature type="transmembrane region" description="Helical" evidence="2">
    <location>
        <begin position="63"/>
        <end position="83"/>
    </location>
</feature>
<dbReference type="SUPFAM" id="SSF64356">
    <property type="entry name" value="SNARE-like"/>
    <property type="match status" value="1"/>
</dbReference>
<evidence type="ECO:0000313" key="4">
    <source>
        <dbReference type="Proteomes" id="UP000238479"/>
    </source>
</evidence>
<dbReference type="AlphaFoldDB" id="A0A2P6QDR6"/>
<accession>A0A2P6QDR6</accession>
<organism evidence="3 4">
    <name type="scientific">Rosa chinensis</name>
    <name type="common">China rose</name>
    <dbReference type="NCBI Taxonomy" id="74649"/>
    <lineage>
        <taxon>Eukaryota</taxon>
        <taxon>Viridiplantae</taxon>
        <taxon>Streptophyta</taxon>
        <taxon>Embryophyta</taxon>
        <taxon>Tracheophyta</taxon>
        <taxon>Spermatophyta</taxon>
        <taxon>Magnoliopsida</taxon>
        <taxon>eudicotyledons</taxon>
        <taxon>Gunneridae</taxon>
        <taxon>Pentapetalae</taxon>
        <taxon>rosids</taxon>
        <taxon>fabids</taxon>
        <taxon>Rosales</taxon>
        <taxon>Rosaceae</taxon>
        <taxon>Rosoideae</taxon>
        <taxon>Rosoideae incertae sedis</taxon>
        <taxon>Rosa</taxon>
    </lineage>
</organism>
<keyword evidence="2" id="KW-0472">Membrane</keyword>
<dbReference type="EMBL" id="PDCK01000043">
    <property type="protein sequence ID" value="PRQ32309.1"/>
    <property type="molecule type" value="Genomic_DNA"/>
</dbReference>
<dbReference type="Gramene" id="PRQ32309">
    <property type="protein sequence ID" value="PRQ32309"/>
    <property type="gene ID" value="RchiOBHm_Chr5g0044951"/>
</dbReference>